<evidence type="ECO:0000256" key="6">
    <source>
        <dbReference type="RuleBase" id="RU361140"/>
    </source>
</evidence>
<dbReference type="InterPro" id="IPR012338">
    <property type="entry name" value="Beta-lactam/transpept-like"/>
</dbReference>
<dbReference type="Pfam" id="PF13354">
    <property type="entry name" value="Beta-lactamase2"/>
    <property type="match status" value="1"/>
</dbReference>
<dbReference type="PANTHER" id="PTHR35333">
    <property type="entry name" value="BETA-LACTAMASE"/>
    <property type="match status" value="1"/>
</dbReference>
<reference evidence="10 11" key="1">
    <citation type="submission" date="2024-03" db="EMBL/GenBank/DDBJ databases">
        <title>Draft genome sequence of Pseudonocardia nematodicida JCM 31783.</title>
        <authorList>
            <person name="Butdee W."/>
            <person name="Duangmal K."/>
        </authorList>
    </citation>
    <scope>NUCLEOTIDE SEQUENCE [LARGE SCALE GENOMIC DNA]</scope>
    <source>
        <strain evidence="10 11">JCM 31783</strain>
    </source>
</reference>
<sequence length="300" mass="30643">MTLSRRSLLLGSAGVGAVLLGCSAPASPEAGPAAPDVPTTGPIPAMADLERDFARRIGVVALDTGSGAAVGHRPDDRFLMASVMKALMAGFVLHRSVGDAGLLDRRVAYGPADLLSYAPVTTPRVAEGMTVAELCHAAVTVSDNTAHNLLLREAGGPAELTAWLRELGDEVTRADRIEPGMNDVDGDLDTSTPAALAATLRALVTGDALPPAERGVLDGWLRANTTGDRQIRAGAPSGWEVGEKTGSGSAGERNDAGVLYPADGAPVALAVFTVPTGDPDDDRGEDAIAAATRAALGELR</sequence>
<dbReference type="NCBIfam" id="NF033103">
    <property type="entry name" value="bla_class_A"/>
    <property type="match status" value="1"/>
</dbReference>
<dbReference type="RefSeq" id="WP_349301577.1">
    <property type="nucleotide sequence ID" value="NZ_JBEDNQ010000015.1"/>
</dbReference>
<evidence type="ECO:0000256" key="8">
    <source>
        <dbReference type="SAM" id="SignalP"/>
    </source>
</evidence>
<dbReference type="SUPFAM" id="SSF56601">
    <property type="entry name" value="beta-lactamase/transpeptidase-like"/>
    <property type="match status" value="1"/>
</dbReference>
<dbReference type="InterPro" id="IPR000871">
    <property type="entry name" value="Beta-lactam_class-A"/>
</dbReference>
<evidence type="ECO:0000259" key="9">
    <source>
        <dbReference type="Pfam" id="PF13354"/>
    </source>
</evidence>
<protein>
    <recommendedName>
        <fullName evidence="3 6">Beta-lactamase</fullName>
        <ecNumber evidence="2 6">3.5.2.6</ecNumber>
    </recommendedName>
</protein>
<dbReference type="EMBL" id="JBEDNQ010000015">
    <property type="protein sequence ID" value="MEQ3554503.1"/>
    <property type="molecule type" value="Genomic_DNA"/>
</dbReference>
<feature type="region of interest" description="Disordered" evidence="7">
    <location>
        <begin position="231"/>
        <end position="255"/>
    </location>
</feature>
<evidence type="ECO:0000256" key="7">
    <source>
        <dbReference type="SAM" id="MobiDB-lite"/>
    </source>
</evidence>
<dbReference type="Gene3D" id="3.40.710.10">
    <property type="entry name" value="DD-peptidase/beta-lactamase superfamily"/>
    <property type="match status" value="1"/>
</dbReference>
<dbReference type="GO" id="GO:0008800">
    <property type="term" value="F:beta-lactamase activity"/>
    <property type="evidence" value="ECO:0007669"/>
    <property type="project" value="UniProtKB-EC"/>
</dbReference>
<feature type="signal peptide" evidence="8">
    <location>
        <begin position="1"/>
        <end position="26"/>
    </location>
</feature>
<evidence type="ECO:0000313" key="11">
    <source>
        <dbReference type="Proteomes" id="UP001494902"/>
    </source>
</evidence>
<dbReference type="PRINTS" id="PR00118">
    <property type="entry name" value="BLACTAMASEA"/>
</dbReference>
<feature type="domain" description="Beta-lactamase class A catalytic" evidence="9">
    <location>
        <begin position="58"/>
        <end position="273"/>
    </location>
</feature>
<dbReference type="InterPro" id="IPR045155">
    <property type="entry name" value="Beta-lactam_cat"/>
</dbReference>
<proteinExistence type="inferred from homology"/>
<comment type="caution">
    <text evidence="10">The sequence shown here is derived from an EMBL/GenBank/DDBJ whole genome shotgun (WGS) entry which is preliminary data.</text>
</comment>
<evidence type="ECO:0000313" key="10">
    <source>
        <dbReference type="EMBL" id="MEQ3554503.1"/>
    </source>
</evidence>
<comment type="similarity">
    <text evidence="1 6">Belongs to the class-A beta-lactamase family.</text>
</comment>
<evidence type="ECO:0000256" key="2">
    <source>
        <dbReference type="ARBA" id="ARBA00012865"/>
    </source>
</evidence>
<dbReference type="EC" id="3.5.2.6" evidence="2 6"/>
<dbReference type="InterPro" id="IPR023650">
    <property type="entry name" value="Beta-lactam_class-A_AS"/>
</dbReference>
<dbReference type="PROSITE" id="PS51257">
    <property type="entry name" value="PROKAR_LIPOPROTEIN"/>
    <property type="match status" value="1"/>
</dbReference>
<dbReference type="Proteomes" id="UP001494902">
    <property type="component" value="Unassembled WGS sequence"/>
</dbReference>
<dbReference type="PROSITE" id="PS51318">
    <property type="entry name" value="TAT"/>
    <property type="match status" value="1"/>
</dbReference>
<evidence type="ECO:0000256" key="1">
    <source>
        <dbReference type="ARBA" id="ARBA00009009"/>
    </source>
</evidence>
<keyword evidence="5 6" id="KW-0046">Antibiotic resistance</keyword>
<evidence type="ECO:0000256" key="3">
    <source>
        <dbReference type="ARBA" id="ARBA00018879"/>
    </source>
</evidence>
<name>A0ABV1KKT5_9PSEU</name>
<evidence type="ECO:0000256" key="4">
    <source>
        <dbReference type="ARBA" id="ARBA00022801"/>
    </source>
</evidence>
<evidence type="ECO:0000256" key="5">
    <source>
        <dbReference type="ARBA" id="ARBA00023251"/>
    </source>
</evidence>
<dbReference type="PANTHER" id="PTHR35333:SF3">
    <property type="entry name" value="BETA-LACTAMASE-TYPE TRANSPEPTIDASE FOLD CONTAINING PROTEIN"/>
    <property type="match status" value="1"/>
</dbReference>
<keyword evidence="4 6" id="KW-0378">Hydrolase</keyword>
<keyword evidence="11" id="KW-1185">Reference proteome</keyword>
<gene>
    <name evidence="10" type="primary">bla</name>
    <name evidence="10" type="ORF">WIS52_28890</name>
</gene>
<dbReference type="PROSITE" id="PS00146">
    <property type="entry name" value="BETA_LACTAMASE_A"/>
    <property type="match status" value="1"/>
</dbReference>
<organism evidence="10 11">
    <name type="scientific">Pseudonocardia nematodicida</name>
    <dbReference type="NCBI Taxonomy" id="1206997"/>
    <lineage>
        <taxon>Bacteria</taxon>
        <taxon>Bacillati</taxon>
        <taxon>Actinomycetota</taxon>
        <taxon>Actinomycetes</taxon>
        <taxon>Pseudonocardiales</taxon>
        <taxon>Pseudonocardiaceae</taxon>
        <taxon>Pseudonocardia</taxon>
    </lineage>
</organism>
<accession>A0ABV1KKT5</accession>
<dbReference type="InterPro" id="IPR006311">
    <property type="entry name" value="TAT_signal"/>
</dbReference>
<keyword evidence="8" id="KW-0732">Signal</keyword>
<feature type="chain" id="PRO_5046238978" description="Beta-lactamase" evidence="8">
    <location>
        <begin position="27"/>
        <end position="300"/>
    </location>
</feature>
<comment type="catalytic activity">
    <reaction evidence="6">
        <text>a beta-lactam + H2O = a substituted beta-amino acid</text>
        <dbReference type="Rhea" id="RHEA:20401"/>
        <dbReference type="ChEBI" id="CHEBI:15377"/>
        <dbReference type="ChEBI" id="CHEBI:35627"/>
        <dbReference type="ChEBI" id="CHEBI:140347"/>
        <dbReference type="EC" id="3.5.2.6"/>
    </reaction>
</comment>